<feature type="region of interest" description="Disordered" evidence="2">
    <location>
        <begin position="428"/>
        <end position="469"/>
    </location>
</feature>
<feature type="compositionally biased region" description="Polar residues" evidence="2">
    <location>
        <begin position="431"/>
        <end position="443"/>
    </location>
</feature>
<accession>A0AA39GGG2</accession>
<name>A0AA39GGG2_SARSR</name>
<dbReference type="EMBL" id="JAPDFR010000004">
    <property type="protein sequence ID" value="KAK0386895.1"/>
    <property type="molecule type" value="Genomic_DNA"/>
</dbReference>
<feature type="compositionally biased region" description="Polar residues" evidence="2">
    <location>
        <begin position="35"/>
        <end position="44"/>
    </location>
</feature>
<gene>
    <name evidence="3" type="ORF">NLU13_5208</name>
</gene>
<reference evidence="3" key="1">
    <citation type="submission" date="2022-10" db="EMBL/GenBank/DDBJ databases">
        <title>Determination and structural analysis of whole genome sequence of Sarocladium strictum F4-1.</title>
        <authorList>
            <person name="Hu L."/>
            <person name="Jiang Y."/>
        </authorList>
    </citation>
    <scope>NUCLEOTIDE SEQUENCE</scope>
    <source>
        <strain evidence="3">F4-1</strain>
    </source>
</reference>
<feature type="region of interest" description="Disordered" evidence="2">
    <location>
        <begin position="1"/>
        <end position="44"/>
    </location>
</feature>
<evidence type="ECO:0000313" key="4">
    <source>
        <dbReference type="Proteomes" id="UP001175261"/>
    </source>
</evidence>
<dbReference type="InterPro" id="IPR043129">
    <property type="entry name" value="ATPase_NBD"/>
</dbReference>
<feature type="compositionally biased region" description="Acidic residues" evidence="2">
    <location>
        <begin position="299"/>
        <end position="308"/>
    </location>
</feature>
<evidence type="ECO:0000313" key="3">
    <source>
        <dbReference type="EMBL" id="KAK0386895.1"/>
    </source>
</evidence>
<dbReference type="Proteomes" id="UP001175261">
    <property type="component" value="Unassembled WGS sequence"/>
</dbReference>
<dbReference type="PANTHER" id="PTHR11937">
    <property type="entry name" value="ACTIN"/>
    <property type="match status" value="1"/>
</dbReference>
<protein>
    <submittedName>
        <fullName evidence="3">Uncharacterized protein</fullName>
    </submittedName>
</protein>
<evidence type="ECO:0000256" key="1">
    <source>
        <dbReference type="RuleBase" id="RU000487"/>
    </source>
</evidence>
<organism evidence="3 4">
    <name type="scientific">Sarocladium strictum</name>
    <name type="common">Black bundle disease fungus</name>
    <name type="synonym">Acremonium strictum</name>
    <dbReference type="NCBI Taxonomy" id="5046"/>
    <lineage>
        <taxon>Eukaryota</taxon>
        <taxon>Fungi</taxon>
        <taxon>Dikarya</taxon>
        <taxon>Ascomycota</taxon>
        <taxon>Pezizomycotina</taxon>
        <taxon>Sordariomycetes</taxon>
        <taxon>Hypocreomycetidae</taxon>
        <taxon>Hypocreales</taxon>
        <taxon>Sarocladiaceae</taxon>
        <taxon>Sarocladium</taxon>
    </lineage>
</organism>
<sequence>MSQHTGPTLAHRNVASIRQGPSGQPIPSSPHTPPRTISSTYGSPSTIRAEEDVVVVQPGSRFIRAGFAGEALPKATLQCGPDEQRRVGDFRQWQQPNLITEAQRQEWAAEREIWRHDLRDVDLGLVQDKLERTLREAFTKYLLIDSRPRRIGLVLDSGLPLPLLSALLDTIFGKFQAPVVSLLSSAVMTAVGAGVRSGLIVDMGWEETVVTSVYEYREVKCTRSIRGGRRLLEQVYDTLCVIMGETGEDNSTESNAGSQSRKKARKLSFDECEDVMYRLMWCRASAFKSSQRHSAQLETVEEQDESEADTSSSPQLVGEVTVPFTSTSPPREVKVPLEKLADTCDEAFFSPETAWAEFDDNELPIHGLVYQHLLQLPVDARAVCMSRIMFTGGCTNILGLKQRIFDEVNSIVERRGWEPVTGKALDRLRNNTKLQRPLSTPTNPDGAPAGDPSAAVESPKEPLDDFPDPNAAVEASIEAKLAKNRPSVSQIQGELRALHSVGPWAGASLVCQLKTGAIATIEREQWLQHGIAGASRPGEVDHKQQQRQSMVGTGTWRAASGGHQSWTLGTWGYS</sequence>
<dbReference type="Pfam" id="PF00022">
    <property type="entry name" value="Actin"/>
    <property type="match status" value="1"/>
</dbReference>
<dbReference type="AlphaFoldDB" id="A0AA39GGG2"/>
<comment type="caution">
    <text evidence="3">The sequence shown here is derived from an EMBL/GenBank/DDBJ whole genome shotgun (WGS) entry which is preliminary data.</text>
</comment>
<dbReference type="Gene3D" id="3.90.640.10">
    <property type="entry name" value="Actin, Chain A, domain 4"/>
    <property type="match status" value="1"/>
</dbReference>
<dbReference type="SMART" id="SM00268">
    <property type="entry name" value="ACTIN"/>
    <property type="match status" value="1"/>
</dbReference>
<dbReference type="Gene3D" id="3.30.420.40">
    <property type="match status" value="2"/>
</dbReference>
<feature type="compositionally biased region" description="Low complexity" evidence="2">
    <location>
        <begin position="444"/>
        <end position="455"/>
    </location>
</feature>
<keyword evidence="4" id="KW-1185">Reference proteome</keyword>
<feature type="region of interest" description="Disordered" evidence="2">
    <location>
        <begin position="295"/>
        <end position="329"/>
    </location>
</feature>
<proteinExistence type="inferred from homology"/>
<evidence type="ECO:0000256" key="2">
    <source>
        <dbReference type="SAM" id="MobiDB-lite"/>
    </source>
</evidence>
<comment type="similarity">
    <text evidence="1">Belongs to the actin family.</text>
</comment>
<dbReference type="InterPro" id="IPR004000">
    <property type="entry name" value="Actin"/>
</dbReference>
<dbReference type="SUPFAM" id="SSF53067">
    <property type="entry name" value="Actin-like ATPase domain"/>
    <property type="match status" value="2"/>
</dbReference>